<comment type="caution">
    <text evidence="1">The sequence shown here is derived from an EMBL/GenBank/DDBJ whole genome shotgun (WGS) entry which is preliminary data.</text>
</comment>
<sequence>MTQDIRFAYGNRLLLGSARKRLAEAAQLLQQTQLSAEAKAVIATLIDCADDAMADCLDHGDRVVREMIPVRARGKGAACIR</sequence>
<dbReference type="STRING" id="1437059.A6A05_03030"/>
<accession>A0A178MM23</accession>
<evidence type="ECO:0000313" key="1">
    <source>
        <dbReference type="EMBL" id="OAN48974.1"/>
    </source>
</evidence>
<evidence type="ECO:0000313" key="2">
    <source>
        <dbReference type="Proteomes" id="UP000078543"/>
    </source>
</evidence>
<reference evidence="1 2" key="1">
    <citation type="submission" date="2016-04" db="EMBL/GenBank/DDBJ databases">
        <title>Draft genome sequence of freshwater magnetotactic bacteria Magnetospirillum marisnigri SP-1 and Magnetospirillum moscoviense BB-1.</title>
        <authorList>
            <person name="Koziaeva V."/>
            <person name="Dziuba M.V."/>
            <person name="Ivanov T.M."/>
            <person name="Kuznetsov B."/>
            <person name="Grouzdev D.S."/>
        </authorList>
    </citation>
    <scope>NUCLEOTIDE SEQUENCE [LARGE SCALE GENOMIC DNA]</scope>
    <source>
        <strain evidence="1 2">BB-1</strain>
    </source>
</reference>
<keyword evidence="2" id="KW-1185">Reference proteome</keyword>
<protein>
    <submittedName>
        <fullName evidence="1">Uncharacterized protein</fullName>
    </submittedName>
</protein>
<gene>
    <name evidence="1" type="ORF">A6A05_03030</name>
</gene>
<proteinExistence type="predicted"/>
<dbReference type="AlphaFoldDB" id="A0A178MM23"/>
<organism evidence="1 2">
    <name type="scientific">Magnetospirillum moscoviense</name>
    <dbReference type="NCBI Taxonomy" id="1437059"/>
    <lineage>
        <taxon>Bacteria</taxon>
        <taxon>Pseudomonadati</taxon>
        <taxon>Pseudomonadota</taxon>
        <taxon>Alphaproteobacteria</taxon>
        <taxon>Rhodospirillales</taxon>
        <taxon>Rhodospirillaceae</taxon>
        <taxon>Magnetospirillum</taxon>
    </lineage>
</organism>
<dbReference type="Proteomes" id="UP000078543">
    <property type="component" value="Unassembled WGS sequence"/>
</dbReference>
<dbReference type="EMBL" id="LWQU01000152">
    <property type="protein sequence ID" value="OAN48974.1"/>
    <property type="molecule type" value="Genomic_DNA"/>
</dbReference>
<dbReference type="RefSeq" id="WP_068502163.1">
    <property type="nucleotide sequence ID" value="NZ_LWQU01000152.1"/>
</dbReference>
<name>A0A178MM23_9PROT</name>